<evidence type="ECO:0000256" key="10">
    <source>
        <dbReference type="SAM" id="SignalP"/>
    </source>
</evidence>
<evidence type="ECO:0000256" key="8">
    <source>
        <dbReference type="ARBA" id="ARBA00023237"/>
    </source>
</evidence>
<sequence>MPELIGSMRVAVRMVVAWCLGLTLAMGAACVGRAQAAPSLASAPPIIPGLGAGPGSSQDQFQRFRQHQQQLDSLPPPSANVKVAPEQTPQDASPACMFIRKVSISGTTHLSAGKLRHMAAGYEGRCLGVSDLNGLINRINEAYVRKGYITSRAYLPEQKLSSGELSVVVVEGRLEGMDMQGRSRRLVPDMAFPGLKGHILNLRDLEQGVEQMNRLPHFGAQMKITPGSAAGASRVVVNAPAQGILHGQFWADNNGQKVTGRTVGHALLMAENPLGLLDMWSVEYDHSLRGPDHGARGTSFLSANGSVPFGYWTAFGSWWQSQDAYPLLAGTEIYHLNGSRTDWQVGFSRTLWRNSVGVTTGQVSFERKTFGSQVNHTSIFSQSGRQAYVNASISESLKILASSWYITGGVKIGVDGAGTWNYYPNPARDEPHTAYVKPTLDIDGYVPFAPRWLWHTTMHAEISSHDQNPTNELQVGGPYTVRGFLEQEFIGNNGGYMRNDVSWSPPTDTMKCGAYTGACRVFLKGVQIYGALDFGVVRAGFLSRATPAVLKGGEMAGVGLGIRKTGGILFWDVVLTHAIARGALPAEGLITFFNAGVRM</sequence>
<dbReference type="PROSITE" id="PS51779">
    <property type="entry name" value="POTRA"/>
    <property type="match status" value="1"/>
</dbReference>
<dbReference type="InterPro" id="IPR027282">
    <property type="entry name" value="TPS"/>
</dbReference>
<comment type="similarity">
    <text evidence="2">Belongs to the TPS (TC 1.B.20) family.</text>
</comment>
<evidence type="ECO:0000313" key="12">
    <source>
        <dbReference type="EMBL" id="MCX5618288.1"/>
    </source>
</evidence>
<dbReference type="InterPro" id="IPR034746">
    <property type="entry name" value="POTRA"/>
</dbReference>
<keyword evidence="3" id="KW-0813">Transport</keyword>
<feature type="domain" description="POTRA" evidence="11">
    <location>
        <begin position="97"/>
        <end position="172"/>
    </location>
</feature>
<name>A0ABT3WHW7_9PROT</name>
<feature type="region of interest" description="Disordered" evidence="9">
    <location>
        <begin position="48"/>
        <end position="87"/>
    </location>
</feature>
<evidence type="ECO:0000256" key="2">
    <source>
        <dbReference type="ARBA" id="ARBA00009055"/>
    </source>
</evidence>
<dbReference type="RefSeq" id="WP_266116782.1">
    <property type="nucleotide sequence ID" value="NZ_JANIDY010000002.1"/>
</dbReference>
<evidence type="ECO:0000256" key="6">
    <source>
        <dbReference type="ARBA" id="ARBA00022927"/>
    </source>
</evidence>
<evidence type="ECO:0000313" key="13">
    <source>
        <dbReference type="Proteomes" id="UP001165576"/>
    </source>
</evidence>
<evidence type="ECO:0000256" key="5">
    <source>
        <dbReference type="ARBA" id="ARBA00022692"/>
    </source>
</evidence>
<evidence type="ECO:0000256" key="9">
    <source>
        <dbReference type="SAM" id="MobiDB-lite"/>
    </source>
</evidence>
<evidence type="ECO:0000256" key="1">
    <source>
        <dbReference type="ARBA" id="ARBA00004442"/>
    </source>
</evidence>
<dbReference type="InterPro" id="IPR013686">
    <property type="entry name" value="Polypept-transport_assoc_ShlB"/>
</dbReference>
<dbReference type="EMBL" id="JANIDY010000002">
    <property type="protein sequence ID" value="MCX5618288.1"/>
    <property type="molecule type" value="Genomic_DNA"/>
</dbReference>
<keyword evidence="7" id="KW-0472">Membrane</keyword>
<dbReference type="Gene3D" id="2.40.160.50">
    <property type="entry name" value="membrane protein fhac: a member of the omp85/tpsb transporter family"/>
    <property type="match status" value="1"/>
</dbReference>
<organism evidence="12 13">
    <name type="scientific">Bombella pluederhausensis</name>
    <dbReference type="NCBI Taxonomy" id="2967336"/>
    <lineage>
        <taxon>Bacteria</taxon>
        <taxon>Pseudomonadati</taxon>
        <taxon>Pseudomonadota</taxon>
        <taxon>Alphaproteobacteria</taxon>
        <taxon>Acetobacterales</taxon>
        <taxon>Acetobacteraceae</taxon>
        <taxon>Bombella</taxon>
    </lineage>
</organism>
<dbReference type="InterPro" id="IPR051544">
    <property type="entry name" value="TPS_OM_transporter"/>
</dbReference>
<evidence type="ECO:0000259" key="11">
    <source>
        <dbReference type="PROSITE" id="PS51779"/>
    </source>
</evidence>
<proteinExistence type="inferred from homology"/>
<keyword evidence="10" id="KW-0732">Signal</keyword>
<dbReference type="Proteomes" id="UP001165576">
    <property type="component" value="Unassembled WGS sequence"/>
</dbReference>
<dbReference type="InterPro" id="IPR005565">
    <property type="entry name" value="Hemolysn_activator_HlyB_C"/>
</dbReference>
<dbReference type="Pfam" id="PF17287">
    <property type="entry name" value="POTRA_3"/>
    <property type="match status" value="1"/>
</dbReference>
<dbReference type="PANTHER" id="PTHR34597">
    <property type="entry name" value="SLR1661 PROTEIN"/>
    <property type="match status" value="1"/>
</dbReference>
<feature type="signal peptide" evidence="10">
    <location>
        <begin position="1"/>
        <end position="36"/>
    </location>
</feature>
<keyword evidence="13" id="KW-1185">Reference proteome</keyword>
<comment type="caution">
    <text evidence="12">The sequence shown here is derived from an EMBL/GenBank/DDBJ whole genome shotgun (WGS) entry which is preliminary data.</text>
</comment>
<keyword evidence="5" id="KW-0812">Transmembrane</keyword>
<gene>
    <name evidence="12" type="ORF">NQF86_06360</name>
</gene>
<evidence type="ECO:0000256" key="4">
    <source>
        <dbReference type="ARBA" id="ARBA00022452"/>
    </source>
</evidence>
<feature type="compositionally biased region" description="Low complexity" evidence="9">
    <location>
        <begin position="55"/>
        <end position="70"/>
    </location>
</feature>
<feature type="chain" id="PRO_5045996712" evidence="10">
    <location>
        <begin position="37"/>
        <end position="599"/>
    </location>
</feature>
<comment type="subcellular location">
    <subcellularLocation>
        <location evidence="1">Cell outer membrane</location>
    </subcellularLocation>
</comment>
<accession>A0ABT3WHW7</accession>
<dbReference type="PANTHER" id="PTHR34597:SF3">
    <property type="entry name" value="OUTER MEMBRANE TRANSPORTER CDIB"/>
    <property type="match status" value="1"/>
</dbReference>
<evidence type="ECO:0000256" key="7">
    <source>
        <dbReference type="ARBA" id="ARBA00023136"/>
    </source>
</evidence>
<dbReference type="InterPro" id="IPR035251">
    <property type="entry name" value="ShlB_POTRA"/>
</dbReference>
<protein>
    <submittedName>
        <fullName evidence="12">ShlB/FhaC/HecB family hemolysin secretion/activation protein</fullName>
    </submittedName>
</protein>
<dbReference type="PIRSF" id="PIRSF029745">
    <property type="entry name" value="FhaC"/>
    <property type="match status" value="1"/>
</dbReference>
<keyword evidence="4" id="KW-1134">Transmembrane beta strand</keyword>
<evidence type="ECO:0000256" key="3">
    <source>
        <dbReference type="ARBA" id="ARBA00022448"/>
    </source>
</evidence>
<dbReference type="Pfam" id="PF08479">
    <property type="entry name" value="POTRA_2"/>
    <property type="match status" value="1"/>
</dbReference>
<dbReference type="Pfam" id="PF03865">
    <property type="entry name" value="ShlB"/>
    <property type="match status" value="1"/>
</dbReference>
<keyword evidence="6" id="KW-0653">Protein transport</keyword>
<reference evidence="12" key="1">
    <citation type="submission" date="2022-07" db="EMBL/GenBank/DDBJ databases">
        <title>Bombella genomes.</title>
        <authorList>
            <person name="Harer L."/>
            <person name="Styblova S."/>
            <person name="Ehrmann M."/>
        </authorList>
    </citation>
    <scope>NUCLEOTIDE SEQUENCE</scope>
    <source>
        <strain evidence="12">TMW 2.2543</strain>
    </source>
</reference>
<keyword evidence="8" id="KW-0998">Cell outer membrane</keyword>
<dbReference type="Gene3D" id="3.10.20.310">
    <property type="entry name" value="membrane protein fhac"/>
    <property type="match status" value="1"/>
</dbReference>